<name>A0ABQ3UPX9_9CHLR</name>
<dbReference type="Proteomes" id="UP000654345">
    <property type="component" value="Unassembled WGS sequence"/>
</dbReference>
<reference evidence="1 2" key="1">
    <citation type="journal article" date="2021" name="Int. J. Syst. Evol. Microbiol.">
        <title>Reticulibacter mediterranei gen. nov., sp. nov., within the new family Reticulibacteraceae fam. nov., and Ktedonospora formicarum gen. nov., sp. nov., Ktedonobacter robiniae sp. nov., Dictyobacter formicarum sp. nov. and Dictyobacter arantiisoli sp. nov., belonging to the class Ktedonobacteria.</title>
        <authorList>
            <person name="Yabe S."/>
            <person name="Zheng Y."/>
            <person name="Wang C.M."/>
            <person name="Sakai Y."/>
            <person name="Abe K."/>
            <person name="Yokota A."/>
            <person name="Donadio S."/>
            <person name="Cavaletti L."/>
            <person name="Monciardini P."/>
        </authorList>
    </citation>
    <scope>NUCLEOTIDE SEQUENCE [LARGE SCALE GENOMIC DNA]</scope>
    <source>
        <strain evidence="1 2">SOSP1-30</strain>
    </source>
</reference>
<proteinExistence type="predicted"/>
<accession>A0ABQ3UPX9</accession>
<evidence type="ECO:0000313" key="2">
    <source>
        <dbReference type="Proteomes" id="UP000654345"/>
    </source>
</evidence>
<sequence>MKQQKLPPGYAVAQLDGEWYPIKIEKMHPEEFIFLDPIFDDALEDARFPRRQDAVEACLRHESDKIQREQTSWFWLAVYSDVYPDRCVHYIDEIEALTGRKPYIRYEHGSSPYCYSVVVNVYAGRCPHCRAWQDECYIYGLTIDEALAQAAQEAYASRCRCQRIVEEHTQAVA</sequence>
<evidence type="ECO:0000313" key="1">
    <source>
        <dbReference type="EMBL" id="GHO54791.1"/>
    </source>
</evidence>
<keyword evidence="2" id="KW-1185">Reference proteome</keyword>
<dbReference type="EMBL" id="BNJG01000001">
    <property type="protein sequence ID" value="GHO54791.1"/>
    <property type="molecule type" value="Genomic_DNA"/>
</dbReference>
<comment type="caution">
    <text evidence="1">The sequence shown here is derived from an EMBL/GenBank/DDBJ whole genome shotgun (WGS) entry which is preliminary data.</text>
</comment>
<gene>
    <name evidence="1" type="ORF">KSB_32660</name>
</gene>
<evidence type="ECO:0008006" key="3">
    <source>
        <dbReference type="Google" id="ProtNLM"/>
    </source>
</evidence>
<organism evidence="1 2">
    <name type="scientific">Ktedonobacter robiniae</name>
    <dbReference type="NCBI Taxonomy" id="2778365"/>
    <lineage>
        <taxon>Bacteria</taxon>
        <taxon>Bacillati</taxon>
        <taxon>Chloroflexota</taxon>
        <taxon>Ktedonobacteria</taxon>
        <taxon>Ktedonobacterales</taxon>
        <taxon>Ktedonobacteraceae</taxon>
        <taxon>Ktedonobacter</taxon>
    </lineage>
</organism>
<dbReference type="RefSeq" id="WP_201371462.1">
    <property type="nucleotide sequence ID" value="NZ_BNJG01000001.1"/>
</dbReference>
<protein>
    <recommendedName>
        <fullName evidence="3">Phage protein</fullName>
    </recommendedName>
</protein>